<keyword evidence="3" id="KW-1185">Reference proteome</keyword>
<dbReference type="EMBL" id="JACSDY010000005">
    <property type="protein sequence ID" value="KAF7427726.1"/>
    <property type="molecule type" value="Genomic_DNA"/>
</dbReference>
<name>A0A834P4X5_VESPE</name>
<organism evidence="2 3">
    <name type="scientific">Vespula pensylvanica</name>
    <name type="common">Western yellow jacket</name>
    <name type="synonym">Wasp</name>
    <dbReference type="NCBI Taxonomy" id="30213"/>
    <lineage>
        <taxon>Eukaryota</taxon>
        <taxon>Metazoa</taxon>
        <taxon>Ecdysozoa</taxon>
        <taxon>Arthropoda</taxon>
        <taxon>Hexapoda</taxon>
        <taxon>Insecta</taxon>
        <taxon>Pterygota</taxon>
        <taxon>Neoptera</taxon>
        <taxon>Endopterygota</taxon>
        <taxon>Hymenoptera</taxon>
        <taxon>Apocrita</taxon>
        <taxon>Aculeata</taxon>
        <taxon>Vespoidea</taxon>
        <taxon>Vespidae</taxon>
        <taxon>Vespinae</taxon>
        <taxon>Vespula</taxon>
    </lineage>
</organism>
<feature type="region of interest" description="Disordered" evidence="1">
    <location>
        <begin position="1"/>
        <end position="28"/>
    </location>
</feature>
<comment type="caution">
    <text evidence="2">The sequence shown here is derived from an EMBL/GenBank/DDBJ whole genome shotgun (WGS) entry which is preliminary data.</text>
</comment>
<accession>A0A834P4X5</accession>
<feature type="compositionally biased region" description="Basic and acidic residues" evidence="1">
    <location>
        <begin position="1"/>
        <end position="17"/>
    </location>
</feature>
<dbReference type="AlphaFoldDB" id="A0A834P4X5"/>
<evidence type="ECO:0000313" key="3">
    <source>
        <dbReference type="Proteomes" id="UP000600918"/>
    </source>
</evidence>
<reference evidence="2" key="1">
    <citation type="journal article" date="2020" name="G3 (Bethesda)">
        <title>High-Quality Assemblies for Three Invasive Social Wasps from the &lt;i&gt;Vespula&lt;/i&gt; Genus.</title>
        <authorList>
            <person name="Harrop T.W.R."/>
            <person name="Guhlin J."/>
            <person name="McLaughlin G.M."/>
            <person name="Permina E."/>
            <person name="Stockwell P."/>
            <person name="Gilligan J."/>
            <person name="Le Lec M.F."/>
            <person name="Gruber M.A.M."/>
            <person name="Quinn O."/>
            <person name="Lovegrove M."/>
            <person name="Duncan E.J."/>
            <person name="Remnant E.J."/>
            <person name="Van Eeckhoven J."/>
            <person name="Graham B."/>
            <person name="Knapp R.A."/>
            <person name="Langford K.W."/>
            <person name="Kronenberg Z."/>
            <person name="Press M.O."/>
            <person name="Eacker S.M."/>
            <person name="Wilson-Rankin E.E."/>
            <person name="Purcell J."/>
            <person name="Lester P.J."/>
            <person name="Dearden P.K."/>
        </authorList>
    </citation>
    <scope>NUCLEOTIDE SEQUENCE</scope>
    <source>
        <strain evidence="2">Volc-1</strain>
    </source>
</reference>
<gene>
    <name evidence="2" type="ORF">H0235_007420</name>
</gene>
<sequence>MMTKSKSEAVHGPDVQRDATVVTSASEQQRDTARFSSTIYVSRQLRYPSSSTLARTISNMEEALESRSRDVPWRWRTLLRTDLWNVLVGPGQTGSLDGTR</sequence>
<proteinExistence type="predicted"/>
<protein>
    <submittedName>
        <fullName evidence="2">Uncharacterized protein</fullName>
    </submittedName>
</protein>
<dbReference type="Proteomes" id="UP000600918">
    <property type="component" value="Unassembled WGS sequence"/>
</dbReference>
<evidence type="ECO:0000256" key="1">
    <source>
        <dbReference type="SAM" id="MobiDB-lite"/>
    </source>
</evidence>
<evidence type="ECO:0000313" key="2">
    <source>
        <dbReference type="EMBL" id="KAF7427726.1"/>
    </source>
</evidence>